<dbReference type="GO" id="GO:0005615">
    <property type="term" value="C:extracellular space"/>
    <property type="evidence" value="ECO:0007669"/>
    <property type="project" value="TreeGrafter"/>
</dbReference>
<dbReference type="SUPFAM" id="SSF63737">
    <property type="entry name" value="Leukotriene A4 hydrolase N-terminal domain"/>
    <property type="match status" value="1"/>
</dbReference>
<keyword evidence="5" id="KW-0645">Protease</keyword>
<keyword evidence="21" id="KW-0031">Aminopeptidase</keyword>
<feature type="binding site" evidence="16">
    <location>
        <position position="488"/>
    </location>
    <ligand>
        <name>Zn(2+)</name>
        <dbReference type="ChEBI" id="CHEBI:29105"/>
        <note>catalytic</note>
    </ligand>
</feature>
<feature type="binding site" evidence="16">
    <location>
        <position position="465"/>
    </location>
    <ligand>
        <name>Zn(2+)</name>
        <dbReference type="ChEBI" id="CHEBI:29105"/>
        <note>catalytic</note>
    </ligand>
</feature>
<feature type="domain" description="Aminopeptidase N-like N-terminal" evidence="20">
    <location>
        <begin position="194"/>
        <end position="354"/>
    </location>
</feature>
<dbReference type="Gene3D" id="2.60.40.1910">
    <property type="match status" value="1"/>
</dbReference>
<dbReference type="InterPro" id="IPR045357">
    <property type="entry name" value="Aminopeptidase_N-like_N"/>
</dbReference>
<dbReference type="GO" id="GO:0043171">
    <property type="term" value="P:peptide catabolic process"/>
    <property type="evidence" value="ECO:0007669"/>
    <property type="project" value="TreeGrafter"/>
</dbReference>
<evidence type="ECO:0000256" key="18">
    <source>
        <dbReference type="SAM" id="Phobius"/>
    </source>
</evidence>
<dbReference type="OrthoDB" id="10031169at2759"/>
<evidence type="ECO:0000256" key="8">
    <source>
        <dbReference type="ARBA" id="ARBA00022801"/>
    </source>
</evidence>
<dbReference type="GO" id="GO:0006508">
    <property type="term" value="P:proteolysis"/>
    <property type="evidence" value="ECO:0007669"/>
    <property type="project" value="UniProtKB-KW"/>
</dbReference>
<keyword evidence="4" id="KW-0336">GPI-anchor</keyword>
<evidence type="ECO:0000256" key="1">
    <source>
        <dbReference type="ARBA" id="ARBA00004167"/>
    </source>
</evidence>
<evidence type="ECO:0000256" key="17">
    <source>
        <dbReference type="PIRSR" id="PIRSR634016-4"/>
    </source>
</evidence>
<comment type="caution">
    <text evidence="21">The sequence shown here is derived from an EMBL/GenBank/DDBJ whole genome shotgun (WGS) entry which is preliminary data.</text>
</comment>
<evidence type="ECO:0000256" key="7">
    <source>
        <dbReference type="ARBA" id="ARBA00022723"/>
    </source>
</evidence>
<protein>
    <submittedName>
        <fullName evidence="21">Endoplasmic reticulum aminopeptidase 2</fullName>
    </submittedName>
</protein>
<evidence type="ECO:0000313" key="22">
    <source>
        <dbReference type="Proteomes" id="UP000299102"/>
    </source>
</evidence>
<dbReference type="GO" id="GO:0005886">
    <property type="term" value="C:plasma membrane"/>
    <property type="evidence" value="ECO:0007669"/>
    <property type="project" value="UniProtKB-SubCell"/>
</dbReference>
<keyword evidence="22" id="KW-1185">Reference proteome</keyword>
<dbReference type="InterPro" id="IPR034016">
    <property type="entry name" value="M1_APN-typ"/>
</dbReference>
<evidence type="ECO:0000256" key="12">
    <source>
        <dbReference type="ARBA" id="ARBA00023136"/>
    </source>
</evidence>
<proteinExistence type="inferred from homology"/>
<evidence type="ECO:0000313" key="21">
    <source>
        <dbReference type="EMBL" id="GBP64105.1"/>
    </source>
</evidence>
<feature type="domain" description="Peptidase M1 membrane alanine aminopeptidase" evidence="19">
    <location>
        <begin position="393"/>
        <end position="616"/>
    </location>
</feature>
<dbReference type="GO" id="GO:0042277">
    <property type="term" value="F:peptide binding"/>
    <property type="evidence" value="ECO:0007669"/>
    <property type="project" value="TreeGrafter"/>
</dbReference>
<feature type="transmembrane region" description="Helical" evidence="18">
    <location>
        <begin position="35"/>
        <end position="57"/>
    </location>
</feature>
<evidence type="ECO:0000256" key="16">
    <source>
        <dbReference type="PIRSR" id="PIRSR634016-3"/>
    </source>
</evidence>
<dbReference type="CDD" id="cd09601">
    <property type="entry name" value="M1_APN-Q_like"/>
    <property type="match status" value="1"/>
</dbReference>
<dbReference type="FunFam" id="1.10.390.10:FF:000016">
    <property type="entry name" value="Glutamyl aminopeptidase"/>
    <property type="match status" value="1"/>
</dbReference>
<evidence type="ECO:0000256" key="2">
    <source>
        <dbReference type="ARBA" id="ARBA00004609"/>
    </source>
</evidence>
<keyword evidence="7 16" id="KW-0479">Metal-binding</keyword>
<dbReference type="Pfam" id="PF17900">
    <property type="entry name" value="Peptidase_M1_N"/>
    <property type="match status" value="2"/>
</dbReference>
<dbReference type="GO" id="GO:0005737">
    <property type="term" value="C:cytoplasm"/>
    <property type="evidence" value="ECO:0007669"/>
    <property type="project" value="TreeGrafter"/>
</dbReference>
<comment type="cofactor">
    <cofactor evidence="16">
        <name>Zn(2+)</name>
        <dbReference type="ChEBI" id="CHEBI:29105"/>
    </cofactor>
    <text evidence="16">Binds 1 zinc ion per subunit.</text>
</comment>
<dbReference type="AlphaFoldDB" id="A0A4C1XPH5"/>
<evidence type="ECO:0000256" key="15">
    <source>
        <dbReference type="PIRSR" id="PIRSR634016-1"/>
    </source>
</evidence>
<keyword evidence="14" id="KW-0449">Lipoprotein</keyword>
<dbReference type="EMBL" id="BGZK01000887">
    <property type="protein sequence ID" value="GBP64105.1"/>
    <property type="molecule type" value="Genomic_DNA"/>
</dbReference>
<keyword evidence="11" id="KW-0482">Metalloprotease</keyword>
<evidence type="ECO:0000259" key="19">
    <source>
        <dbReference type="Pfam" id="PF01433"/>
    </source>
</evidence>
<sequence length="706" mass="80326">MTLSTSRQQFLTHEPQPAEDIRYGRRGGIFVSRCMCALFIFLAALLATLVGVAVYFLSPHNLSIETEEFWDDNRPFYSQNAQSAKDLRLSPHVVPSFYRLKLRANLDNSSFTGEVFIKLKADKPLNNIVLHSKDLSINSVKLTEQTYERVETLKLKRHIRSDDNSVHRNDSMNNVINESTAFVEIRNNTVPDVQSTTEAAIANNQLNDASIPAQVTHSNSRTIDVSSIVNEKVGDRLILTFGSFLQPNVDYVLQLSFSGKITDALTGFYKSSYLDEDKNLKVMGVTQFEPISARAAFPCFDEPIFKSQFEISIAHRRNLTVLSNMKVSSEEDIADDPEWKWTHFEKSVFMPTYLVAYVICDFQALETNYTSKDNVTKTIKVWARPQLISNARYALSITPKLLNYYEDVFGVPYALDKLDLIAIPEFSSGAMENWGLITFRETTLLVDETENVPRDKQNVAIDIAHELAHQWFGNLVTMQWWTDLWLNEGFATYIEYIGVNYVEPNWNTFDMFTKDKMELLRTDALKNTSPVSREVVDASEISQKFDEISYAKGASLIRMLNHTITEEKFHNGLVLYLNRWKYSNAKANDLWVSMSEATKTVPGSDGVSLVDFMLTWTQQAGYPVVLVQRNYLTGNVTFSQKLFTTAEEPYQQMSSQQWHIPISYTSVSAPSDTWSTSPKLWLTGNVTEANLPLNPDQALYVNVDAI</sequence>
<evidence type="ECO:0000256" key="5">
    <source>
        <dbReference type="ARBA" id="ARBA00022670"/>
    </source>
</evidence>
<dbReference type="Gene3D" id="2.60.40.1730">
    <property type="entry name" value="tricorn interacting facor f3 domain"/>
    <property type="match status" value="1"/>
</dbReference>
<dbReference type="PRINTS" id="PR00756">
    <property type="entry name" value="ALADIPTASE"/>
</dbReference>
<feature type="site" description="Transition state stabilizer" evidence="17">
    <location>
        <position position="550"/>
    </location>
</feature>
<dbReference type="GO" id="GO:0070006">
    <property type="term" value="F:metalloaminopeptidase activity"/>
    <property type="evidence" value="ECO:0007669"/>
    <property type="project" value="TreeGrafter"/>
</dbReference>
<keyword evidence="13" id="KW-0325">Glycoprotein</keyword>
<dbReference type="GO" id="GO:0008270">
    <property type="term" value="F:zinc ion binding"/>
    <property type="evidence" value="ECO:0007669"/>
    <property type="project" value="InterPro"/>
</dbReference>
<dbReference type="SUPFAM" id="SSF55486">
    <property type="entry name" value="Metalloproteases ('zincins'), catalytic domain"/>
    <property type="match status" value="1"/>
</dbReference>
<dbReference type="InterPro" id="IPR014782">
    <property type="entry name" value="Peptidase_M1_dom"/>
</dbReference>
<feature type="binding site" evidence="16">
    <location>
        <position position="469"/>
    </location>
    <ligand>
        <name>Zn(2+)</name>
        <dbReference type="ChEBI" id="CHEBI:29105"/>
        <note>catalytic</note>
    </ligand>
</feature>
<feature type="non-terminal residue" evidence="21">
    <location>
        <position position="706"/>
    </location>
</feature>
<name>A0A4C1XPH5_EUMVA</name>
<keyword evidence="8" id="KW-0378">Hydrolase</keyword>
<dbReference type="InterPro" id="IPR050344">
    <property type="entry name" value="Peptidase_M1_aminopeptidases"/>
</dbReference>
<evidence type="ECO:0000259" key="20">
    <source>
        <dbReference type="Pfam" id="PF17900"/>
    </source>
</evidence>
<dbReference type="GO" id="GO:0098552">
    <property type="term" value="C:side of membrane"/>
    <property type="evidence" value="ECO:0007669"/>
    <property type="project" value="UniProtKB-KW"/>
</dbReference>
<keyword evidence="12 18" id="KW-0472">Membrane</keyword>
<dbReference type="InterPro" id="IPR027268">
    <property type="entry name" value="Peptidase_M4/M1_CTD_sf"/>
</dbReference>
<dbReference type="Pfam" id="PF01433">
    <property type="entry name" value="Peptidase_M1"/>
    <property type="match status" value="1"/>
</dbReference>
<reference evidence="21 22" key="1">
    <citation type="journal article" date="2019" name="Commun. Biol.">
        <title>The bagworm genome reveals a unique fibroin gene that provides high tensile strength.</title>
        <authorList>
            <person name="Kono N."/>
            <person name="Nakamura H."/>
            <person name="Ohtoshi R."/>
            <person name="Tomita M."/>
            <person name="Numata K."/>
            <person name="Arakawa K."/>
        </authorList>
    </citation>
    <scope>NUCLEOTIDE SEQUENCE [LARGE SCALE GENOMIC DNA]</scope>
</reference>
<evidence type="ECO:0000256" key="13">
    <source>
        <dbReference type="ARBA" id="ARBA00023180"/>
    </source>
</evidence>
<dbReference type="PANTHER" id="PTHR11533:SF294">
    <property type="entry name" value="THYROTROPIN-RELEASING HORMONE-DEGRADING ECTOENZYME"/>
    <property type="match status" value="1"/>
</dbReference>
<accession>A0A4C1XPH5</accession>
<evidence type="ECO:0000256" key="6">
    <source>
        <dbReference type="ARBA" id="ARBA00022692"/>
    </source>
</evidence>
<comment type="subcellular location">
    <subcellularLocation>
        <location evidence="2">Cell membrane</location>
        <topology evidence="2">Lipid-anchor</topology>
        <topology evidence="2">GPI-anchor</topology>
    </subcellularLocation>
    <subcellularLocation>
        <location evidence="1">Membrane</location>
        <topology evidence="1">Single-pass membrane protein</topology>
    </subcellularLocation>
</comment>
<keyword evidence="9 16" id="KW-0862">Zinc</keyword>
<gene>
    <name evidence="21" type="primary">ERAP2</name>
    <name evidence="21" type="ORF">EVAR_51105_1</name>
</gene>
<dbReference type="PANTHER" id="PTHR11533">
    <property type="entry name" value="PROTEASE M1 ZINC METALLOPROTEASE"/>
    <property type="match status" value="1"/>
</dbReference>
<comment type="similarity">
    <text evidence="3">Belongs to the peptidase M1 family.</text>
</comment>
<evidence type="ECO:0000256" key="11">
    <source>
        <dbReference type="ARBA" id="ARBA00023049"/>
    </source>
</evidence>
<dbReference type="Gene3D" id="1.10.390.10">
    <property type="entry name" value="Neutral Protease Domain 2"/>
    <property type="match status" value="1"/>
</dbReference>
<evidence type="ECO:0000256" key="9">
    <source>
        <dbReference type="ARBA" id="ARBA00022833"/>
    </source>
</evidence>
<evidence type="ECO:0000256" key="10">
    <source>
        <dbReference type="ARBA" id="ARBA00022989"/>
    </source>
</evidence>
<keyword evidence="6 18" id="KW-0812">Transmembrane</keyword>
<evidence type="ECO:0000256" key="3">
    <source>
        <dbReference type="ARBA" id="ARBA00010136"/>
    </source>
</evidence>
<dbReference type="STRING" id="151549.A0A4C1XPH5"/>
<dbReference type="Proteomes" id="UP000299102">
    <property type="component" value="Unassembled WGS sequence"/>
</dbReference>
<dbReference type="InterPro" id="IPR042097">
    <property type="entry name" value="Aminopeptidase_N-like_N_sf"/>
</dbReference>
<feature type="active site" description="Proton acceptor" evidence="15">
    <location>
        <position position="466"/>
    </location>
</feature>
<dbReference type="InterPro" id="IPR001930">
    <property type="entry name" value="Peptidase_M1"/>
</dbReference>
<organism evidence="21 22">
    <name type="scientific">Eumeta variegata</name>
    <name type="common">Bagworm moth</name>
    <name type="synonym">Eumeta japonica</name>
    <dbReference type="NCBI Taxonomy" id="151549"/>
    <lineage>
        <taxon>Eukaryota</taxon>
        <taxon>Metazoa</taxon>
        <taxon>Ecdysozoa</taxon>
        <taxon>Arthropoda</taxon>
        <taxon>Hexapoda</taxon>
        <taxon>Insecta</taxon>
        <taxon>Pterygota</taxon>
        <taxon>Neoptera</taxon>
        <taxon>Endopterygota</taxon>
        <taxon>Lepidoptera</taxon>
        <taxon>Glossata</taxon>
        <taxon>Ditrysia</taxon>
        <taxon>Tineoidea</taxon>
        <taxon>Psychidae</taxon>
        <taxon>Oiketicinae</taxon>
        <taxon>Eumeta</taxon>
    </lineage>
</organism>
<keyword evidence="10 18" id="KW-1133">Transmembrane helix</keyword>
<feature type="domain" description="Aminopeptidase N-like N-terminal" evidence="20">
    <location>
        <begin position="94"/>
        <end position="174"/>
    </location>
</feature>
<evidence type="ECO:0000256" key="4">
    <source>
        <dbReference type="ARBA" id="ARBA00022622"/>
    </source>
</evidence>
<evidence type="ECO:0000256" key="14">
    <source>
        <dbReference type="ARBA" id="ARBA00023288"/>
    </source>
</evidence>